<comment type="caution">
    <text evidence="1">The sequence shown here is derived from an EMBL/GenBank/DDBJ whole genome shotgun (WGS) entry which is preliminary data.</text>
</comment>
<accession>A0ACB8H3L7</accession>
<reference evidence="1" key="1">
    <citation type="submission" date="2021-10" db="EMBL/GenBank/DDBJ databases">
        <title>Psilocybe cubensis genome.</title>
        <authorList>
            <person name="Mckernan K.J."/>
            <person name="Crawford S."/>
            <person name="Trippe A."/>
            <person name="Kane L.T."/>
            <person name="Mclaughlin S."/>
        </authorList>
    </citation>
    <scope>NUCLEOTIDE SEQUENCE</scope>
    <source>
        <strain evidence="1">MGC-MH-2018</strain>
    </source>
</reference>
<keyword evidence="2" id="KW-1185">Reference proteome</keyword>
<name>A0ACB8H3L7_PSICU</name>
<proteinExistence type="predicted"/>
<evidence type="ECO:0000313" key="2">
    <source>
        <dbReference type="Proteomes" id="UP000664032"/>
    </source>
</evidence>
<evidence type="ECO:0000313" key="1">
    <source>
        <dbReference type="EMBL" id="KAH9482583.1"/>
    </source>
</evidence>
<protein>
    <submittedName>
        <fullName evidence="1">Uncharacterized protein</fullName>
    </submittedName>
</protein>
<dbReference type="Proteomes" id="UP000664032">
    <property type="component" value="Unassembled WGS sequence"/>
</dbReference>
<organism evidence="1 2">
    <name type="scientific">Psilocybe cubensis</name>
    <name type="common">Psychedelic mushroom</name>
    <name type="synonym">Stropharia cubensis</name>
    <dbReference type="NCBI Taxonomy" id="181762"/>
    <lineage>
        <taxon>Eukaryota</taxon>
        <taxon>Fungi</taxon>
        <taxon>Dikarya</taxon>
        <taxon>Basidiomycota</taxon>
        <taxon>Agaricomycotina</taxon>
        <taxon>Agaricomycetes</taxon>
        <taxon>Agaricomycetidae</taxon>
        <taxon>Agaricales</taxon>
        <taxon>Agaricineae</taxon>
        <taxon>Strophariaceae</taxon>
        <taxon>Psilocybe</taxon>
    </lineage>
</organism>
<gene>
    <name evidence="1" type="ORF">JR316_0004683</name>
</gene>
<sequence length="909" mass="99289">MSIYQPLQSQAGPSKTFSDGSYEIVVCKWGWCRSTFSNGAELAHHVIHQHARCAIPVRRRDLSLIRRAEEGIGESLRFSNILSGHTCNNADEQSQKLAKDSRHGLSQASPKVPHSTLPSPPVTSRANTSPLHFNEPLPGSIEHASHEHSLDMDDIISIPTADIRPLDQDENTHSFAALSSPTESSASFTAPDIPHSPSFSSLVDRSFKRKSDNDFYHKPVAKKGRLYRHHPLSQSANSSTGSHASVEQHLTQSFESSEDGHESGEDLDNDDTSSQNFSHHSKSSEPEDPTHHSKLDHSITRPDAFQDPQFTQSSSTEDSHFVGAHYELLTQGPSQFQTQPPTASFPLHFHRPKTASSSQMEHLSPPVPLSSLKYATSTPQQRQNWYQPPTLQCGVNQSIDQSGAVENCNLDASNSNNAVACSQRSQGQNSSKSKKFRSGTLQISPAQLSQNRINEEIPAREQALVHNDTLLHDIYGDILNQHDSQSYMDSSQSVDDFSYPPLQTQAPYESQNKIQIEMSSGSVKLSSSNNPHDGMALTKFEPELLLLVFIHGFKGTDTTFGDFPKRLEHLLTEIIPQVKTESIVFPAYETKGELDKAVVRFADWLTTLVVEREVASGLGAGKAKVVLCGHSMGGLLAADTLREFVHTRPDKNAPLWPKIVACIAFDTPYFGLHPFVVKNSVTKAAQYANTATTVGSALLGAIAMLGAKNATQPERNRRSATPPAQSSWSGWGAALGGAVLAGAAAGVAYYKKDDLNIGFSWASDHLKFVGNLWDVESLEKRVEALVDIEKEYGVVFRTLYTILPPNPPEFLTSRTFVVLPKYGSRAEAHFLPASNGVASDEIQGHIGMFAGNTNDGYYKLGLDTAGLVRDAVLSSRGIVENVPSPPDGSPDIAPFPVPSKDEHSDLVQF</sequence>
<dbReference type="EMBL" id="JAFIQS020000004">
    <property type="protein sequence ID" value="KAH9482583.1"/>
    <property type="molecule type" value="Genomic_DNA"/>
</dbReference>